<sequence>METAHQLIEGLSGEKQRWTEQSRFLKHQVVEMTGDSILLAAFLTYSGAFNQQFRASLMSGWKHELNRREIPKRENLNPILVLTDQTKVGRIMSLACLHMVTMPTPSLLKDRLIRLLPFSGIVDEEAS</sequence>
<dbReference type="GO" id="GO:0030286">
    <property type="term" value="C:dynein complex"/>
    <property type="evidence" value="ECO:0007669"/>
    <property type="project" value="InterPro"/>
</dbReference>
<dbReference type="GO" id="GO:0051959">
    <property type="term" value="F:dynein light intermediate chain binding"/>
    <property type="evidence" value="ECO:0007669"/>
    <property type="project" value="InterPro"/>
</dbReference>
<name>A0A3S4ZLD5_9PLAT</name>
<dbReference type="GO" id="GO:0007018">
    <property type="term" value="P:microtubule-based movement"/>
    <property type="evidence" value="ECO:0007669"/>
    <property type="project" value="InterPro"/>
</dbReference>
<keyword evidence="3" id="KW-1185">Reference proteome</keyword>
<dbReference type="AlphaFoldDB" id="A0A3S4ZLD5"/>
<evidence type="ECO:0000313" key="3">
    <source>
        <dbReference type="Proteomes" id="UP000784294"/>
    </source>
</evidence>
<dbReference type="InterPro" id="IPR024743">
    <property type="entry name" value="Dynein_HC_stalk"/>
</dbReference>
<dbReference type="PANTHER" id="PTHR22878">
    <property type="entry name" value="DYNEIN HEAVY CHAIN 6, AXONEMAL-LIKE-RELATED"/>
    <property type="match status" value="1"/>
</dbReference>
<organism evidence="2 3">
    <name type="scientific">Protopolystoma xenopodis</name>
    <dbReference type="NCBI Taxonomy" id="117903"/>
    <lineage>
        <taxon>Eukaryota</taxon>
        <taxon>Metazoa</taxon>
        <taxon>Spiralia</taxon>
        <taxon>Lophotrochozoa</taxon>
        <taxon>Platyhelminthes</taxon>
        <taxon>Monogenea</taxon>
        <taxon>Polyopisthocotylea</taxon>
        <taxon>Polystomatidea</taxon>
        <taxon>Polystomatidae</taxon>
        <taxon>Protopolystoma</taxon>
    </lineage>
</organism>
<gene>
    <name evidence="2" type="ORF">PXEA_LOCUS7932</name>
</gene>
<dbReference type="PANTHER" id="PTHR22878:SF63">
    <property type="entry name" value="DYNEIN AXONEMAL HEAVY CHAIN 10"/>
    <property type="match status" value="1"/>
</dbReference>
<dbReference type="GO" id="GO:0045505">
    <property type="term" value="F:dynein intermediate chain binding"/>
    <property type="evidence" value="ECO:0007669"/>
    <property type="project" value="InterPro"/>
</dbReference>
<dbReference type="InterPro" id="IPR026983">
    <property type="entry name" value="DHC"/>
</dbReference>
<evidence type="ECO:0000313" key="2">
    <source>
        <dbReference type="EMBL" id="VEL14492.1"/>
    </source>
</evidence>
<protein>
    <recommendedName>
        <fullName evidence="1">Dynein heavy chain coiled coil stalk domain-containing protein</fullName>
    </recommendedName>
</protein>
<dbReference type="OrthoDB" id="447173at2759"/>
<dbReference type="EMBL" id="CAAALY010021340">
    <property type="protein sequence ID" value="VEL14492.1"/>
    <property type="molecule type" value="Genomic_DNA"/>
</dbReference>
<proteinExistence type="predicted"/>
<reference evidence="2" key="1">
    <citation type="submission" date="2018-11" db="EMBL/GenBank/DDBJ databases">
        <authorList>
            <consortium name="Pathogen Informatics"/>
        </authorList>
    </citation>
    <scope>NUCLEOTIDE SEQUENCE</scope>
</reference>
<evidence type="ECO:0000259" key="1">
    <source>
        <dbReference type="Pfam" id="PF12777"/>
    </source>
</evidence>
<feature type="domain" description="Dynein heavy chain coiled coil stalk" evidence="1">
    <location>
        <begin position="4"/>
        <end position="59"/>
    </location>
</feature>
<dbReference type="Gene3D" id="1.20.920.20">
    <property type="match status" value="1"/>
</dbReference>
<accession>A0A3S4ZLD5</accession>
<dbReference type="Proteomes" id="UP000784294">
    <property type="component" value="Unassembled WGS sequence"/>
</dbReference>
<comment type="caution">
    <text evidence="2">The sequence shown here is derived from an EMBL/GenBank/DDBJ whole genome shotgun (WGS) entry which is preliminary data.</text>
</comment>
<dbReference type="Pfam" id="PF12777">
    <property type="entry name" value="MT"/>
    <property type="match status" value="1"/>
</dbReference>